<evidence type="ECO:0000256" key="3">
    <source>
        <dbReference type="ARBA" id="ARBA00023157"/>
    </source>
</evidence>
<dbReference type="PROSITE" id="PS51352">
    <property type="entry name" value="THIOREDOXIN_2"/>
    <property type="match status" value="1"/>
</dbReference>
<evidence type="ECO:0000256" key="1">
    <source>
        <dbReference type="ARBA" id="ARBA00004196"/>
    </source>
</evidence>
<dbReference type="InterPro" id="IPR050553">
    <property type="entry name" value="Thioredoxin_ResA/DsbE_sf"/>
</dbReference>
<evidence type="ECO:0000313" key="7">
    <source>
        <dbReference type="Proteomes" id="UP000293874"/>
    </source>
</evidence>
<evidence type="ECO:0000313" key="6">
    <source>
        <dbReference type="EMBL" id="RZS68976.1"/>
    </source>
</evidence>
<dbReference type="GO" id="GO:0017004">
    <property type="term" value="P:cytochrome complex assembly"/>
    <property type="evidence" value="ECO:0007669"/>
    <property type="project" value="UniProtKB-KW"/>
</dbReference>
<dbReference type="InterPro" id="IPR013766">
    <property type="entry name" value="Thioredoxin_domain"/>
</dbReference>
<keyword evidence="7" id="KW-1185">Reference proteome</keyword>
<proteinExistence type="predicted"/>
<evidence type="ECO:0000259" key="5">
    <source>
        <dbReference type="PROSITE" id="PS51352"/>
    </source>
</evidence>
<sequence>MIIPLSKIITPMKSFFSLIVLVLPLTLLAQKLVVTITPDTTQVSPFLLLARDFASGENDTLLNFSGKQGKTIDTSIQISRVFVLTMEDPNFLIGPSDSIAFAYDYQKKKYKLLGGSWPENYSILQDIKNLLLPYKRYNPAGDNYEEYVRALDSASFARLSLLDNSMASGKLSSDAFNYMKHYIRYVHVNSLMRFTNSRSFKARYPATFSKLSDSLSITSFDKDKAEIFYEPIYQMSLLRSLTLQFRKQDSLNFPQNAIDYVLNKYKGIEKGTLLHLLLVNSPKLAADLDLNYFGNLVASLPSQDIPERYSRPVREAYKKRIVNGKMIPADIMQQAQLRTAEGTVHRLDLLLEQYKGKKILIDFWASWCGPCIAAIAEVKKIEKQYEDKNLKVLYFSLDTNEKSWKAAASKLGLGTFQYLLESDFSSSLATYFNIQGIPFYLLLDETGRAQILEPYELHNQF</sequence>
<dbReference type="GO" id="GO:0016853">
    <property type="term" value="F:isomerase activity"/>
    <property type="evidence" value="ECO:0007669"/>
    <property type="project" value="UniProtKB-KW"/>
</dbReference>
<keyword evidence="3" id="KW-1015">Disulfide bond</keyword>
<dbReference type="Gene3D" id="3.40.30.10">
    <property type="entry name" value="Glutaredoxin"/>
    <property type="match status" value="1"/>
</dbReference>
<dbReference type="GO" id="GO:0030313">
    <property type="term" value="C:cell envelope"/>
    <property type="evidence" value="ECO:0007669"/>
    <property type="project" value="UniProtKB-SubCell"/>
</dbReference>
<protein>
    <submittedName>
        <fullName evidence="6">Thiol-disulfide isomerase/thioredoxin</fullName>
    </submittedName>
</protein>
<comment type="caution">
    <text evidence="6">The sequence shown here is derived from an EMBL/GenBank/DDBJ whole genome shotgun (WGS) entry which is preliminary data.</text>
</comment>
<comment type="subcellular location">
    <subcellularLocation>
        <location evidence="1">Cell envelope</location>
    </subcellularLocation>
</comment>
<evidence type="ECO:0000256" key="4">
    <source>
        <dbReference type="ARBA" id="ARBA00023284"/>
    </source>
</evidence>
<dbReference type="CDD" id="cd02966">
    <property type="entry name" value="TlpA_like_family"/>
    <property type="match status" value="1"/>
</dbReference>
<dbReference type="InterPro" id="IPR012336">
    <property type="entry name" value="Thioredoxin-like_fold"/>
</dbReference>
<dbReference type="EMBL" id="SGXA01000003">
    <property type="protein sequence ID" value="RZS68976.1"/>
    <property type="molecule type" value="Genomic_DNA"/>
</dbReference>
<dbReference type="InterPro" id="IPR036249">
    <property type="entry name" value="Thioredoxin-like_sf"/>
</dbReference>
<organism evidence="6 7">
    <name type="scientific">Pseudobacter ginsenosidimutans</name>
    <dbReference type="NCBI Taxonomy" id="661488"/>
    <lineage>
        <taxon>Bacteria</taxon>
        <taxon>Pseudomonadati</taxon>
        <taxon>Bacteroidota</taxon>
        <taxon>Chitinophagia</taxon>
        <taxon>Chitinophagales</taxon>
        <taxon>Chitinophagaceae</taxon>
        <taxon>Pseudobacter</taxon>
    </lineage>
</organism>
<dbReference type="PANTHER" id="PTHR42852:SF6">
    <property type="entry name" value="THIOL:DISULFIDE INTERCHANGE PROTEIN DSBE"/>
    <property type="match status" value="1"/>
</dbReference>
<name>A0A4Q7MKZ3_9BACT</name>
<feature type="domain" description="Thioredoxin" evidence="5">
    <location>
        <begin position="326"/>
        <end position="461"/>
    </location>
</feature>
<keyword evidence="6" id="KW-0413">Isomerase</keyword>
<dbReference type="PANTHER" id="PTHR42852">
    <property type="entry name" value="THIOL:DISULFIDE INTERCHANGE PROTEIN DSBE"/>
    <property type="match status" value="1"/>
</dbReference>
<reference evidence="6 7" key="1">
    <citation type="submission" date="2019-02" db="EMBL/GenBank/DDBJ databases">
        <title>Genomic Encyclopedia of Type Strains, Phase IV (KMG-IV): sequencing the most valuable type-strain genomes for metagenomic binning, comparative biology and taxonomic classification.</title>
        <authorList>
            <person name="Goeker M."/>
        </authorList>
    </citation>
    <scope>NUCLEOTIDE SEQUENCE [LARGE SCALE GENOMIC DNA]</scope>
    <source>
        <strain evidence="6 7">DSM 18116</strain>
    </source>
</reference>
<dbReference type="AlphaFoldDB" id="A0A4Q7MKZ3"/>
<gene>
    <name evidence="6" type="ORF">EV199_4800</name>
</gene>
<dbReference type="Proteomes" id="UP000293874">
    <property type="component" value="Unassembled WGS sequence"/>
</dbReference>
<dbReference type="Pfam" id="PF13905">
    <property type="entry name" value="Thioredoxin_8"/>
    <property type="match status" value="1"/>
</dbReference>
<accession>A0A4Q7MKZ3</accession>
<keyword evidence="2" id="KW-0201">Cytochrome c-type biogenesis</keyword>
<keyword evidence="4" id="KW-0676">Redox-active center</keyword>
<evidence type="ECO:0000256" key="2">
    <source>
        <dbReference type="ARBA" id="ARBA00022748"/>
    </source>
</evidence>
<dbReference type="SUPFAM" id="SSF52833">
    <property type="entry name" value="Thioredoxin-like"/>
    <property type="match status" value="1"/>
</dbReference>